<dbReference type="Proteomes" id="UP001301958">
    <property type="component" value="Unassembled WGS sequence"/>
</dbReference>
<reference evidence="1" key="1">
    <citation type="journal article" date="2023" name="Mol. Phylogenet. Evol.">
        <title>Genome-scale phylogeny and comparative genomics of the fungal order Sordariales.</title>
        <authorList>
            <person name="Hensen N."/>
            <person name="Bonometti L."/>
            <person name="Westerberg I."/>
            <person name="Brannstrom I.O."/>
            <person name="Guillou S."/>
            <person name="Cros-Aarteil S."/>
            <person name="Calhoun S."/>
            <person name="Haridas S."/>
            <person name="Kuo A."/>
            <person name="Mondo S."/>
            <person name="Pangilinan J."/>
            <person name="Riley R."/>
            <person name="LaButti K."/>
            <person name="Andreopoulos B."/>
            <person name="Lipzen A."/>
            <person name="Chen C."/>
            <person name="Yan M."/>
            <person name="Daum C."/>
            <person name="Ng V."/>
            <person name="Clum A."/>
            <person name="Steindorff A."/>
            <person name="Ohm R.A."/>
            <person name="Martin F."/>
            <person name="Silar P."/>
            <person name="Natvig D.O."/>
            <person name="Lalanne C."/>
            <person name="Gautier V."/>
            <person name="Ament-Velasquez S.L."/>
            <person name="Kruys A."/>
            <person name="Hutchinson M.I."/>
            <person name="Powell A.J."/>
            <person name="Barry K."/>
            <person name="Miller A.N."/>
            <person name="Grigoriev I.V."/>
            <person name="Debuchy R."/>
            <person name="Gladieux P."/>
            <person name="Hiltunen Thoren M."/>
            <person name="Johannesson H."/>
        </authorList>
    </citation>
    <scope>NUCLEOTIDE SEQUENCE</scope>
    <source>
        <strain evidence="1">CBS 990.96</strain>
    </source>
</reference>
<dbReference type="CDD" id="cd02619">
    <property type="entry name" value="Peptidase_C1"/>
    <property type="match status" value="1"/>
</dbReference>
<protein>
    <recommendedName>
        <fullName evidence="3">Cysteine protease</fullName>
    </recommendedName>
</protein>
<dbReference type="EMBL" id="MU865736">
    <property type="protein sequence ID" value="KAK4220517.1"/>
    <property type="molecule type" value="Genomic_DNA"/>
</dbReference>
<sequence>MSSSTTSTPVVPQRRRAYGWVPDAPDSRDNSFVHFLAREVKESDIKDFQAKGLTDKLPPAVRLEQSSKDQLPIYDQFGLGSCTANAVLAALRYAWKQDQQVNKKKNNATYSSFDPSRLWVYYYGRTSRFRDNRPDVTKYNEGMSIRDAMKLLNEIHVCSEKAWAYPSEDDGYQTKKDKDPITGKEIEVFDDKYLHKVTEEPDANAKADVPKFWKPEFQFEYLRIRTSIDSDLPANITKPLLSEIDLMRACIAEGYPVVYGFSIYKNAPFGWRADLPEYTGVPNPFLDNEKKPGGARFMDFPTEGVIGKFESGHAVLAIGFDHEKKVFLCQNSWGITWKKGDLPGGLFWMPYSWFDKKNVTYDLWTIRPKNTVFRTHRLMM</sequence>
<evidence type="ECO:0008006" key="3">
    <source>
        <dbReference type="Google" id="ProtNLM"/>
    </source>
</evidence>
<organism evidence="1 2">
    <name type="scientific">Podospora fimiseda</name>
    <dbReference type="NCBI Taxonomy" id="252190"/>
    <lineage>
        <taxon>Eukaryota</taxon>
        <taxon>Fungi</taxon>
        <taxon>Dikarya</taxon>
        <taxon>Ascomycota</taxon>
        <taxon>Pezizomycotina</taxon>
        <taxon>Sordariomycetes</taxon>
        <taxon>Sordariomycetidae</taxon>
        <taxon>Sordariales</taxon>
        <taxon>Podosporaceae</taxon>
        <taxon>Podospora</taxon>
    </lineage>
</organism>
<gene>
    <name evidence="1" type="ORF">QBC38DRAFT_494123</name>
</gene>
<dbReference type="AlphaFoldDB" id="A0AAN6YPM5"/>
<dbReference type="Gene3D" id="3.90.70.10">
    <property type="entry name" value="Cysteine proteinases"/>
    <property type="match status" value="1"/>
</dbReference>
<dbReference type="PROSITE" id="PS00639">
    <property type="entry name" value="THIOL_PROTEASE_HIS"/>
    <property type="match status" value="1"/>
</dbReference>
<name>A0AAN6YPM5_9PEZI</name>
<keyword evidence="2" id="KW-1185">Reference proteome</keyword>
<proteinExistence type="predicted"/>
<evidence type="ECO:0000313" key="2">
    <source>
        <dbReference type="Proteomes" id="UP001301958"/>
    </source>
</evidence>
<comment type="caution">
    <text evidence="1">The sequence shown here is derived from an EMBL/GenBank/DDBJ whole genome shotgun (WGS) entry which is preliminary data.</text>
</comment>
<dbReference type="InterPro" id="IPR038765">
    <property type="entry name" value="Papain-like_cys_pep_sf"/>
</dbReference>
<accession>A0AAN6YPM5</accession>
<dbReference type="SUPFAM" id="SSF54001">
    <property type="entry name" value="Cysteine proteinases"/>
    <property type="match status" value="1"/>
</dbReference>
<reference evidence="1" key="2">
    <citation type="submission" date="2023-05" db="EMBL/GenBank/DDBJ databases">
        <authorList>
            <consortium name="Lawrence Berkeley National Laboratory"/>
            <person name="Steindorff A."/>
            <person name="Hensen N."/>
            <person name="Bonometti L."/>
            <person name="Westerberg I."/>
            <person name="Brannstrom I.O."/>
            <person name="Guillou S."/>
            <person name="Cros-Aarteil S."/>
            <person name="Calhoun S."/>
            <person name="Haridas S."/>
            <person name="Kuo A."/>
            <person name="Mondo S."/>
            <person name="Pangilinan J."/>
            <person name="Riley R."/>
            <person name="Labutti K."/>
            <person name="Andreopoulos B."/>
            <person name="Lipzen A."/>
            <person name="Chen C."/>
            <person name="Yanf M."/>
            <person name="Daum C."/>
            <person name="Ng V."/>
            <person name="Clum A."/>
            <person name="Ohm R."/>
            <person name="Martin F."/>
            <person name="Silar P."/>
            <person name="Natvig D."/>
            <person name="Lalanne C."/>
            <person name="Gautier V."/>
            <person name="Ament-Velasquez S.L."/>
            <person name="Kruys A."/>
            <person name="Hutchinson M.I."/>
            <person name="Powell A.J."/>
            <person name="Barry K."/>
            <person name="Miller A.N."/>
            <person name="Grigoriev I.V."/>
            <person name="Debuchy R."/>
            <person name="Gladieux P."/>
            <person name="Thoren M.H."/>
            <person name="Johannesson H."/>
        </authorList>
    </citation>
    <scope>NUCLEOTIDE SEQUENCE</scope>
    <source>
        <strain evidence="1">CBS 990.96</strain>
    </source>
</reference>
<dbReference type="InterPro" id="IPR025660">
    <property type="entry name" value="Pept_his_AS"/>
</dbReference>
<evidence type="ECO:0000313" key="1">
    <source>
        <dbReference type="EMBL" id="KAK4220517.1"/>
    </source>
</evidence>